<dbReference type="Pfam" id="PF23597">
    <property type="entry name" value="KIAA0319_N"/>
    <property type="match status" value="1"/>
</dbReference>
<evidence type="ECO:0000259" key="6">
    <source>
        <dbReference type="Pfam" id="PF23597"/>
    </source>
</evidence>
<organism evidence="7 8">
    <name type="scientific">Stylophora pistillata</name>
    <name type="common">Smooth cauliflower coral</name>
    <dbReference type="NCBI Taxonomy" id="50429"/>
    <lineage>
        <taxon>Eukaryota</taxon>
        <taxon>Metazoa</taxon>
        <taxon>Cnidaria</taxon>
        <taxon>Anthozoa</taxon>
        <taxon>Hexacorallia</taxon>
        <taxon>Scleractinia</taxon>
        <taxon>Astrocoeniina</taxon>
        <taxon>Pocilloporidae</taxon>
        <taxon>Stylophora</taxon>
    </lineage>
</organism>
<dbReference type="InterPro" id="IPR029865">
    <property type="entry name" value="KIAA0319-like"/>
</dbReference>
<accession>A0A2B4SGV9</accession>
<comment type="subcellular location">
    <subcellularLocation>
        <location evidence="1">Membrane</location>
    </subcellularLocation>
</comment>
<dbReference type="InterPro" id="IPR013980">
    <property type="entry name" value="MANSC_dom"/>
</dbReference>
<dbReference type="GO" id="GO:0031410">
    <property type="term" value="C:cytoplasmic vesicle"/>
    <property type="evidence" value="ECO:0007669"/>
    <property type="project" value="TreeGrafter"/>
</dbReference>
<feature type="transmembrane region" description="Helical" evidence="5">
    <location>
        <begin position="232"/>
        <end position="254"/>
    </location>
</feature>
<protein>
    <recommendedName>
        <fullName evidence="6">MANSC domain-containing protein</fullName>
    </recommendedName>
</protein>
<dbReference type="PANTHER" id="PTHR46182">
    <property type="entry name" value="FI19480P1"/>
    <property type="match status" value="1"/>
</dbReference>
<evidence type="ECO:0000256" key="2">
    <source>
        <dbReference type="ARBA" id="ARBA00023136"/>
    </source>
</evidence>
<feature type="compositionally biased region" description="Basic and acidic residues" evidence="4">
    <location>
        <begin position="148"/>
        <end position="160"/>
    </location>
</feature>
<evidence type="ECO:0000256" key="3">
    <source>
        <dbReference type="ARBA" id="ARBA00023180"/>
    </source>
</evidence>
<feature type="domain" description="MANSC" evidence="6">
    <location>
        <begin position="42"/>
        <end position="111"/>
    </location>
</feature>
<evidence type="ECO:0000313" key="7">
    <source>
        <dbReference type="EMBL" id="PFX28319.1"/>
    </source>
</evidence>
<reference evidence="8" key="1">
    <citation type="journal article" date="2017" name="bioRxiv">
        <title>Comparative analysis of the genomes of Stylophora pistillata and Acropora digitifera provides evidence for extensive differences between species of corals.</title>
        <authorList>
            <person name="Voolstra C.R."/>
            <person name="Li Y."/>
            <person name="Liew Y.J."/>
            <person name="Baumgarten S."/>
            <person name="Zoccola D."/>
            <person name="Flot J.-F."/>
            <person name="Tambutte S."/>
            <person name="Allemand D."/>
            <person name="Aranda M."/>
        </authorList>
    </citation>
    <scope>NUCLEOTIDE SEQUENCE [LARGE SCALE GENOMIC DNA]</scope>
</reference>
<evidence type="ECO:0000256" key="4">
    <source>
        <dbReference type="SAM" id="MobiDB-lite"/>
    </source>
</evidence>
<sequence>MKLSSSIGVFVIAHYISHVCSSVLTGKSRWSPSFLSQVRDLSCEPGEVRNNVTFLHGTKSGNFTKLGKVSDLEVCMLLCCELDRCQAAFLAGKICYSVTCFTDNHCATAPALNNKWQPVVALVKRLHKAVHVEAAHNGNTSANADNAGKTEDSSSSKDGNKNGTQAQTKAHLSKFFKEEEKTSKTEQNSARVKIPTGGMADTVELDELQKHEQASSNRKVAHEQRHSSKYSLVSAAVATCLMAFVLSGCAVVAARARKRKESVMDYAQVPDTQE</sequence>
<evidence type="ECO:0000313" key="8">
    <source>
        <dbReference type="Proteomes" id="UP000225706"/>
    </source>
</evidence>
<dbReference type="Proteomes" id="UP000225706">
    <property type="component" value="Unassembled WGS sequence"/>
</dbReference>
<dbReference type="PANTHER" id="PTHR46182:SF2">
    <property type="entry name" value="FI19480P1"/>
    <property type="match status" value="1"/>
</dbReference>
<keyword evidence="3" id="KW-0325">Glycoprotein</keyword>
<gene>
    <name evidence="7" type="ORF">AWC38_SpisGene6989</name>
</gene>
<dbReference type="OrthoDB" id="5964257at2759"/>
<dbReference type="GO" id="GO:0001764">
    <property type="term" value="P:neuron migration"/>
    <property type="evidence" value="ECO:0007669"/>
    <property type="project" value="TreeGrafter"/>
</dbReference>
<keyword evidence="2 5" id="KW-0472">Membrane</keyword>
<keyword evidence="5" id="KW-0812">Transmembrane</keyword>
<dbReference type="EMBL" id="LSMT01000086">
    <property type="protein sequence ID" value="PFX28319.1"/>
    <property type="molecule type" value="Genomic_DNA"/>
</dbReference>
<evidence type="ECO:0000256" key="5">
    <source>
        <dbReference type="SAM" id="Phobius"/>
    </source>
</evidence>
<evidence type="ECO:0000256" key="1">
    <source>
        <dbReference type="ARBA" id="ARBA00004370"/>
    </source>
</evidence>
<comment type="caution">
    <text evidence="7">The sequence shown here is derived from an EMBL/GenBank/DDBJ whole genome shotgun (WGS) entry which is preliminary data.</text>
</comment>
<keyword evidence="8" id="KW-1185">Reference proteome</keyword>
<name>A0A2B4SGV9_STYPI</name>
<proteinExistence type="predicted"/>
<feature type="region of interest" description="Disordered" evidence="4">
    <location>
        <begin position="134"/>
        <end position="169"/>
    </location>
</feature>
<dbReference type="GO" id="GO:0016020">
    <property type="term" value="C:membrane"/>
    <property type="evidence" value="ECO:0007669"/>
    <property type="project" value="UniProtKB-SubCell"/>
</dbReference>
<keyword evidence="5" id="KW-1133">Transmembrane helix</keyword>
<dbReference type="AlphaFoldDB" id="A0A2B4SGV9"/>